<comment type="caution">
    <text evidence="2">The sequence shown here is derived from an EMBL/GenBank/DDBJ whole genome shotgun (WGS) entry which is preliminary data.</text>
</comment>
<gene>
    <name evidence="2" type="ORF">TrRE_jg684</name>
</gene>
<keyword evidence="3" id="KW-1185">Reference proteome</keyword>
<dbReference type="Gene3D" id="3.30.2130.10">
    <property type="entry name" value="VC0802-like"/>
    <property type="match status" value="1"/>
</dbReference>
<reference evidence="2" key="1">
    <citation type="submission" date="2022-07" db="EMBL/GenBank/DDBJ databases">
        <title>Genome analysis of Parmales, a sister group of diatoms, reveals the evolutionary specialization of diatoms from phago-mixotrophs to photoautotrophs.</title>
        <authorList>
            <person name="Ban H."/>
            <person name="Sato S."/>
            <person name="Yoshikawa S."/>
            <person name="Kazumasa Y."/>
            <person name="Nakamura Y."/>
            <person name="Ichinomiya M."/>
            <person name="Saitoh K."/>
            <person name="Sato N."/>
            <person name="Blanc-Mathieu R."/>
            <person name="Endo H."/>
            <person name="Kuwata A."/>
            <person name="Ogata H."/>
        </authorList>
    </citation>
    <scope>NUCLEOTIDE SEQUENCE</scope>
</reference>
<evidence type="ECO:0000313" key="2">
    <source>
        <dbReference type="EMBL" id="GMI04816.1"/>
    </source>
</evidence>
<sequence>MQLLPEIYVVGKWPPSDKKTLQTLAMQNLAKFMFTNPKSPQFLAITPDEVSLICSEEDSEGWEGGEVDGGWSCFKVLGPMPFNLIGIMAKLSDCLAKAGISLLAQSTFETDYILVKDKSVKDAIAAFEEEGCIVDIIEDLDQDDAPGENCTPS</sequence>
<name>A0A9W7CHQ8_9STRA</name>
<dbReference type="OrthoDB" id="58529at2759"/>
<protein>
    <recommendedName>
        <fullName evidence="1">CASTOR ACT domain-containing protein</fullName>
    </recommendedName>
</protein>
<dbReference type="Pfam" id="PF13840">
    <property type="entry name" value="ACT_7"/>
    <property type="match status" value="1"/>
</dbReference>
<accession>A0A9W7CHQ8</accession>
<dbReference type="InterPro" id="IPR045865">
    <property type="entry name" value="ACT-like_dom_sf"/>
</dbReference>
<dbReference type="InterPro" id="IPR051719">
    <property type="entry name" value="CASTOR_mTORC1"/>
</dbReference>
<dbReference type="PANTHER" id="PTHR31131">
    <property type="entry name" value="CHROMOSOME 1, WHOLE GENOME SHOTGUN SEQUENCE"/>
    <property type="match status" value="1"/>
</dbReference>
<proteinExistence type="predicted"/>
<dbReference type="EMBL" id="BRXZ01000088">
    <property type="protein sequence ID" value="GMI04816.1"/>
    <property type="molecule type" value="Genomic_DNA"/>
</dbReference>
<dbReference type="SUPFAM" id="SSF55021">
    <property type="entry name" value="ACT-like"/>
    <property type="match status" value="1"/>
</dbReference>
<organism evidence="2 3">
    <name type="scientific">Triparma retinervis</name>
    <dbReference type="NCBI Taxonomy" id="2557542"/>
    <lineage>
        <taxon>Eukaryota</taxon>
        <taxon>Sar</taxon>
        <taxon>Stramenopiles</taxon>
        <taxon>Ochrophyta</taxon>
        <taxon>Bolidophyceae</taxon>
        <taxon>Parmales</taxon>
        <taxon>Triparmaceae</taxon>
        <taxon>Triparma</taxon>
    </lineage>
</organism>
<dbReference type="Proteomes" id="UP001165082">
    <property type="component" value="Unassembled WGS sequence"/>
</dbReference>
<dbReference type="PANTHER" id="PTHR31131:SF6">
    <property type="entry name" value="CASTOR ACT DOMAIN-CONTAINING PROTEIN"/>
    <property type="match status" value="1"/>
</dbReference>
<dbReference type="AlphaFoldDB" id="A0A9W7CHQ8"/>
<evidence type="ECO:0000313" key="3">
    <source>
        <dbReference type="Proteomes" id="UP001165082"/>
    </source>
</evidence>
<feature type="domain" description="CASTOR ACT" evidence="1">
    <location>
        <begin position="67"/>
        <end position="128"/>
    </location>
</feature>
<evidence type="ECO:0000259" key="1">
    <source>
        <dbReference type="Pfam" id="PF13840"/>
    </source>
</evidence>
<dbReference type="InterPro" id="IPR027795">
    <property type="entry name" value="CASTOR_ACT_dom"/>
</dbReference>